<dbReference type="SUPFAM" id="SSF56112">
    <property type="entry name" value="Protein kinase-like (PK-like)"/>
    <property type="match status" value="1"/>
</dbReference>
<dbReference type="InterPro" id="IPR001245">
    <property type="entry name" value="Ser-Thr/Tyr_kinase_cat_dom"/>
</dbReference>
<keyword evidence="4" id="KW-1185">Reference proteome</keyword>
<dbReference type="PROSITE" id="PS50011">
    <property type="entry name" value="PROTEIN_KINASE_DOM"/>
    <property type="match status" value="1"/>
</dbReference>
<protein>
    <recommendedName>
        <fullName evidence="2">Protein kinase domain-containing protein</fullName>
    </recommendedName>
</protein>
<dbReference type="InterPro" id="IPR011009">
    <property type="entry name" value="Kinase-like_dom_sf"/>
</dbReference>
<dbReference type="PANTHER" id="PTHR44329">
    <property type="entry name" value="SERINE/THREONINE-PROTEIN KINASE TNNI3K-RELATED"/>
    <property type="match status" value="1"/>
</dbReference>
<accession>A0ABR3JKD0</accession>
<evidence type="ECO:0000313" key="4">
    <source>
        <dbReference type="Proteomes" id="UP001556367"/>
    </source>
</evidence>
<evidence type="ECO:0000313" key="3">
    <source>
        <dbReference type="EMBL" id="KAL0956191.1"/>
    </source>
</evidence>
<name>A0ABR3JKD0_9AGAR</name>
<dbReference type="Proteomes" id="UP001556367">
    <property type="component" value="Unassembled WGS sequence"/>
</dbReference>
<sequence>MSALYQRPIDLNISSRTKPEVDEIVAKLDLQNDSPDLRLYHVFTELQAASKSLPIYNSLAKEICQIAEPYANRSLSFTEADWVAGSPVLAALRWQENLIHDIRGWISWDALTLVVQRSQVKRSLMKARRAATNEDFVRRPKTSAREPPEYSAKDFDVTETMNCLKMIVSSQAEMKKAMKLKDEEAQSFIDLLYSVTTREDPAAKLHMQCFHALRKLCGRCGTLPSDCSISDGLEKDSDDALLSGGFADVWKGKYKGEPVALKVLRIYGRDNLQKVKMSFCREAIVWQRLSHPNILPFLGANTTLFPLCMVCEWMTNGNIVNYLRFNPEANRLELLVDVANGLRYLHSIGLLHGDLKGANILINNQYHACLADFGLTAVTYDPNTVNAITTSSKVLGSIRWMAPEIFHPEHSGLTSSRGTPESDTYAFAMVMYEVFTGKVPFCEFAHDATVVFKVTLGIRPERPASAARLGMTDDVWSLMEVSWHPERQRRPRILQILETLENALQTFVPPVTAEPTTAPTSTWRSPTDPGVDEDDSSDDDCYPFGQDFTAPETALSIFPSAAPAITPDHHRLREAVELSESLSKLTLPDELTASSRREPETVKNQEEEEEEFCWD</sequence>
<feature type="compositionally biased region" description="Acidic residues" evidence="1">
    <location>
        <begin position="530"/>
        <end position="541"/>
    </location>
</feature>
<evidence type="ECO:0000256" key="1">
    <source>
        <dbReference type="SAM" id="MobiDB-lite"/>
    </source>
</evidence>
<dbReference type="InterPro" id="IPR000719">
    <property type="entry name" value="Prot_kinase_dom"/>
</dbReference>
<comment type="caution">
    <text evidence="3">The sequence shown here is derived from an EMBL/GenBank/DDBJ whole genome shotgun (WGS) entry which is preliminary data.</text>
</comment>
<feature type="compositionally biased region" description="Basic and acidic residues" evidence="1">
    <location>
        <begin position="595"/>
        <end position="605"/>
    </location>
</feature>
<dbReference type="PROSITE" id="PS00108">
    <property type="entry name" value="PROTEIN_KINASE_ST"/>
    <property type="match status" value="1"/>
</dbReference>
<dbReference type="Gene3D" id="1.10.510.10">
    <property type="entry name" value="Transferase(Phosphotransferase) domain 1"/>
    <property type="match status" value="1"/>
</dbReference>
<dbReference type="Pfam" id="PF07714">
    <property type="entry name" value="PK_Tyr_Ser-Thr"/>
    <property type="match status" value="1"/>
</dbReference>
<dbReference type="InterPro" id="IPR051681">
    <property type="entry name" value="Ser/Thr_Kinases-Pseudokinases"/>
</dbReference>
<proteinExistence type="predicted"/>
<dbReference type="SMART" id="SM00220">
    <property type="entry name" value="S_TKc"/>
    <property type="match status" value="1"/>
</dbReference>
<reference evidence="4" key="1">
    <citation type="submission" date="2024-06" db="EMBL/GenBank/DDBJ databases">
        <title>Multi-omics analyses provide insights into the biosynthesis of the anticancer antibiotic pleurotin in Hohenbuehelia grisea.</title>
        <authorList>
            <person name="Weaver J.A."/>
            <person name="Alberti F."/>
        </authorList>
    </citation>
    <scope>NUCLEOTIDE SEQUENCE [LARGE SCALE GENOMIC DNA]</scope>
    <source>
        <strain evidence="4">T-177</strain>
    </source>
</reference>
<feature type="region of interest" description="Disordered" evidence="1">
    <location>
        <begin position="511"/>
        <end position="542"/>
    </location>
</feature>
<gene>
    <name evidence="3" type="ORF">HGRIS_002350</name>
</gene>
<feature type="domain" description="Protein kinase" evidence="2">
    <location>
        <begin position="235"/>
        <end position="508"/>
    </location>
</feature>
<feature type="compositionally biased region" description="Acidic residues" evidence="1">
    <location>
        <begin position="606"/>
        <end position="615"/>
    </location>
</feature>
<dbReference type="InterPro" id="IPR008271">
    <property type="entry name" value="Ser/Thr_kinase_AS"/>
</dbReference>
<organism evidence="3 4">
    <name type="scientific">Hohenbuehelia grisea</name>
    <dbReference type="NCBI Taxonomy" id="104357"/>
    <lineage>
        <taxon>Eukaryota</taxon>
        <taxon>Fungi</taxon>
        <taxon>Dikarya</taxon>
        <taxon>Basidiomycota</taxon>
        <taxon>Agaricomycotina</taxon>
        <taxon>Agaricomycetes</taxon>
        <taxon>Agaricomycetidae</taxon>
        <taxon>Agaricales</taxon>
        <taxon>Pleurotineae</taxon>
        <taxon>Pleurotaceae</taxon>
        <taxon>Hohenbuehelia</taxon>
    </lineage>
</organism>
<dbReference type="EMBL" id="JASNQZ010000006">
    <property type="protein sequence ID" value="KAL0956191.1"/>
    <property type="molecule type" value="Genomic_DNA"/>
</dbReference>
<evidence type="ECO:0000259" key="2">
    <source>
        <dbReference type="PROSITE" id="PS50011"/>
    </source>
</evidence>
<feature type="region of interest" description="Disordered" evidence="1">
    <location>
        <begin position="578"/>
        <end position="615"/>
    </location>
</feature>
<feature type="compositionally biased region" description="Low complexity" evidence="1">
    <location>
        <begin position="511"/>
        <end position="522"/>
    </location>
</feature>